<comment type="caution">
    <text evidence="2">The sequence shown here is derived from an EMBL/GenBank/DDBJ whole genome shotgun (WGS) entry which is preliminary data.</text>
</comment>
<dbReference type="Proteomes" id="UP001489004">
    <property type="component" value="Unassembled WGS sequence"/>
</dbReference>
<dbReference type="EMBL" id="JALJOR010000001">
    <property type="protein sequence ID" value="KAK9829948.1"/>
    <property type="molecule type" value="Genomic_DNA"/>
</dbReference>
<dbReference type="AlphaFoldDB" id="A0AAW1R8T0"/>
<gene>
    <name evidence="2" type="ORF">WJX72_008818</name>
</gene>
<name>A0AAW1R8T0_9CHLO</name>
<proteinExistence type="predicted"/>
<sequence>MNNSPGTSVEKGTTFGEGSESPIYICCPWCHRAVRVFDQTAGFLKGTTSMPRTPVLEPPPVHGEIEPEDEEEEEQDVPDADERFEIHPSNLFDLSVEFWRSHRPESDAWDIVTCLMHMIRSGEYIPAAVWSFPQTGMVEDAANDVFEGLKVGQAPTPEQLARAFPS</sequence>
<reference evidence="2 3" key="1">
    <citation type="journal article" date="2024" name="Nat. Commun.">
        <title>Phylogenomics reveals the evolutionary origins of lichenization in chlorophyte algae.</title>
        <authorList>
            <person name="Puginier C."/>
            <person name="Libourel C."/>
            <person name="Otte J."/>
            <person name="Skaloud P."/>
            <person name="Haon M."/>
            <person name="Grisel S."/>
            <person name="Petersen M."/>
            <person name="Berrin J.G."/>
            <person name="Delaux P.M."/>
            <person name="Dal Grande F."/>
            <person name="Keller J."/>
        </authorList>
    </citation>
    <scope>NUCLEOTIDE SEQUENCE [LARGE SCALE GENOMIC DNA]</scope>
    <source>
        <strain evidence="2 3">SAG 2043</strain>
    </source>
</reference>
<keyword evidence="3" id="KW-1185">Reference proteome</keyword>
<evidence type="ECO:0000256" key="1">
    <source>
        <dbReference type="SAM" id="MobiDB-lite"/>
    </source>
</evidence>
<feature type="region of interest" description="Disordered" evidence="1">
    <location>
        <begin position="47"/>
        <end position="79"/>
    </location>
</feature>
<evidence type="ECO:0000313" key="2">
    <source>
        <dbReference type="EMBL" id="KAK9829948.1"/>
    </source>
</evidence>
<feature type="compositionally biased region" description="Acidic residues" evidence="1">
    <location>
        <begin position="66"/>
        <end position="79"/>
    </location>
</feature>
<accession>A0AAW1R8T0</accession>
<evidence type="ECO:0000313" key="3">
    <source>
        <dbReference type="Proteomes" id="UP001489004"/>
    </source>
</evidence>
<protein>
    <submittedName>
        <fullName evidence="2">Uncharacterized protein</fullName>
    </submittedName>
</protein>
<organism evidence="2 3">
    <name type="scientific">[Myrmecia] bisecta</name>
    <dbReference type="NCBI Taxonomy" id="41462"/>
    <lineage>
        <taxon>Eukaryota</taxon>
        <taxon>Viridiplantae</taxon>
        <taxon>Chlorophyta</taxon>
        <taxon>core chlorophytes</taxon>
        <taxon>Trebouxiophyceae</taxon>
        <taxon>Trebouxiales</taxon>
        <taxon>Trebouxiaceae</taxon>
        <taxon>Myrmecia</taxon>
    </lineage>
</organism>